<protein>
    <submittedName>
        <fullName evidence="6">3-isopropylmalate dehydratase large subunit</fullName>
        <ecNumber evidence="6">4.2.1.33</ecNumber>
    </submittedName>
</protein>
<keyword evidence="2" id="KW-0408">Iron</keyword>
<gene>
    <name evidence="6" type="primary">leuC_1</name>
    <name evidence="6" type="ORF">DEIDBPHB_00039</name>
</gene>
<dbReference type="GO" id="GO:0043436">
    <property type="term" value="P:oxoacid metabolic process"/>
    <property type="evidence" value="ECO:0007669"/>
    <property type="project" value="UniProtKB-ARBA"/>
</dbReference>
<dbReference type="InterPro" id="IPR001030">
    <property type="entry name" value="Acoase/IPM_deHydtase_lsu_aba"/>
</dbReference>
<evidence type="ECO:0000259" key="5">
    <source>
        <dbReference type="Pfam" id="PF00330"/>
    </source>
</evidence>
<evidence type="ECO:0000313" key="6">
    <source>
        <dbReference type="EMBL" id="QNO46790.1"/>
    </source>
</evidence>
<evidence type="ECO:0000256" key="1">
    <source>
        <dbReference type="ARBA" id="ARBA00022723"/>
    </source>
</evidence>
<organism evidence="6">
    <name type="scientific">Candidatus Methanogaster sp. ANME-2c ERB4</name>
    <dbReference type="NCBI Taxonomy" id="2759911"/>
    <lineage>
        <taxon>Archaea</taxon>
        <taxon>Methanobacteriati</taxon>
        <taxon>Methanobacteriota</taxon>
        <taxon>Stenosarchaea group</taxon>
        <taxon>Methanomicrobia</taxon>
        <taxon>Methanosarcinales</taxon>
        <taxon>ANME-2 cluster</taxon>
        <taxon>Candidatus Methanogasteraceae</taxon>
        <taxon>Candidatus Methanogaster</taxon>
    </lineage>
</organism>
<proteinExistence type="predicted"/>
<evidence type="ECO:0000256" key="3">
    <source>
        <dbReference type="ARBA" id="ARBA00023014"/>
    </source>
</evidence>
<dbReference type="SUPFAM" id="SSF53732">
    <property type="entry name" value="Aconitase iron-sulfur domain"/>
    <property type="match status" value="1"/>
</dbReference>
<dbReference type="AlphaFoldDB" id="A0A7G9YFK6"/>
<name>A0A7G9YFK6_9EURY</name>
<dbReference type="EC" id="4.2.1.33" evidence="6"/>
<dbReference type="Gene3D" id="3.30.499.10">
    <property type="entry name" value="Aconitase, domain 3"/>
    <property type="match status" value="1"/>
</dbReference>
<reference evidence="6" key="1">
    <citation type="submission" date="2020-06" db="EMBL/GenBank/DDBJ databases">
        <title>Unique genomic features of the anaerobic methanotrophic archaea.</title>
        <authorList>
            <person name="Chadwick G.L."/>
            <person name="Skennerton C.T."/>
            <person name="Laso-Perez R."/>
            <person name="Leu A.O."/>
            <person name="Speth D.R."/>
            <person name="Yu H."/>
            <person name="Morgan-Lang C."/>
            <person name="Hatzenpichler R."/>
            <person name="Goudeau D."/>
            <person name="Malmstrom R."/>
            <person name="Brazelton W.J."/>
            <person name="Woyke T."/>
            <person name="Hallam S.J."/>
            <person name="Tyson G.W."/>
            <person name="Wegener G."/>
            <person name="Boetius A."/>
            <person name="Orphan V."/>
        </authorList>
    </citation>
    <scope>NUCLEOTIDE SEQUENCE</scope>
</reference>
<keyword evidence="1" id="KW-0479">Metal-binding</keyword>
<dbReference type="PANTHER" id="PTHR43822">
    <property type="entry name" value="HOMOACONITASE, MITOCHONDRIAL-RELATED"/>
    <property type="match status" value="1"/>
</dbReference>
<feature type="domain" description="Aconitase/3-isopropylmalate dehydratase large subunit alpha/beta/alpha" evidence="5">
    <location>
        <begin position="4"/>
        <end position="79"/>
    </location>
</feature>
<dbReference type="GO" id="GO:0046872">
    <property type="term" value="F:metal ion binding"/>
    <property type="evidence" value="ECO:0007669"/>
    <property type="project" value="UniProtKB-KW"/>
</dbReference>
<dbReference type="InterPro" id="IPR036008">
    <property type="entry name" value="Aconitase_4Fe-4S_dom"/>
</dbReference>
<dbReference type="PANTHER" id="PTHR43822:SF2">
    <property type="entry name" value="HOMOACONITASE, MITOCHONDRIAL"/>
    <property type="match status" value="1"/>
</dbReference>
<evidence type="ECO:0000256" key="2">
    <source>
        <dbReference type="ARBA" id="ARBA00023004"/>
    </source>
</evidence>
<dbReference type="InterPro" id="IPR050067">
    <property type="entry name" value="IPM_dehydratase_rel_enz"/>
</dbReference>
<dbReference type="GO" id="GO:0051536">
    <property type="term" value="F:iron-sulfur cluster binding"/>
    <property type="evidence" value="ECO:0007669"/>
    <property type="project" value="UniProtKB-KW"/>
</dbReference>
<dbReference type="Pfam" id="PF00330">
    <property type="entry name" value="Aconitase"/>
    <property type="match status" value="1"/>
</dbReference>
<dbReference type="EMBL" id="MT631217">
    <property type="protein sequence ID" value="QNO46790.1"/>
    <property type="molecule type" value="Genomic_DNA"/>
</dbReference>
<dbReference type="InterPro" id="IPR015931">
    <property type="entry name" value="Acnase/IPM_dHydase_lsu_aba_1/3"/>
</dbReference>
<dbReference type="GO" id="GO:0003861">
    <property type="term" value="F:3-isopropylmalate dehydratase activity"/>
    <property type="evidence" value="ECO:0007669"/>
    <property type="project" value="UniProtKB-EC"/>
</dbReference>
<sequence length="110" mass="11610">MLADRKAALGTRLVVYPASRSVLLQAISEGVIATLVEAGAAVCAPGCGFCIGRTVALGGGEAVLSTQNRNFLGRMGDNSAEIGLSLVDRDCRVEHDQRCMIEDKYVVPED</sequence>
<keyword evidence="4 6" id="KW-0456">Lyase</keyword>
<accession>A0A7G9YFK6</accession>
<keyword evidence="3" id="KW-0411">Iron-sulfur</keyword>
<evidence type="ECO:0000256" key="4">
    <source>
        <dbReference type="ARBA" id="ARBA00023239"/>
    </source>
</evidence>